<evidence type="ECO:0000256" key="7">
    <source>
        <dbReference type="SAM" id="MobiDB-lite"/>
    </source>
</evidence>
<keyword evidence="2" id="KW-0548">Nucleotidyltransferase</keyword>
<evidence type="ECO:0000256" key="3">
    <source>
        <dbReference type="ARBA" id="ARBA00022741"/>
    </source>
</evidence>
<dbReference type="GO" id="GO:0006351">
    <property type="term" value="P:DNA-templated transcription"/>
    <property type="evidence" value="ECO:0007669"/>
    <property type="project" value="InterPro"/>
</dbReference>
<dbReference type="GO" id="GO:0003723">
    <property type="term" value="F:RNA binding"/>
    <property type="evidence" value="ECO:0007669"/>
    <property type="project" value="InterPro"/>
</dbReference>
<dbReference type="SUPFAM" id="SSF56672">
    <property type="entry name" value="DNA/RNA polymerases"/>
    <property type="match status" value="1"/>
</dbReference>
<dbReference type="SUPFAM" id="SSF50494">
    <property type="entry name" value="Trypsin-like serine proteases"/>
    <property type="match status" value="1"/>
</dbReference>
<dbReference type="Pfam" id="PF00680">
    <property type="entry name" value="RdRP_1"/>
    <property type="match status" value="1"/>
</dbReference>
<dbReference type="Gene3D" id="1.20.960.20">
    <property type="match status" value="1"/>
</dbReference>
<dbReference type="GO" id="GO:0016787">
    <property type="term" value="F:hydrolase activity"/>
    <property type="evidence" value="ECO:0007669"/>
    <property type="project" value="UniProtKB-KW"/>
</dbReference>
<feature type="region of interest" description="Disordered" evidence="7">
    <location>
        <begin position="581"/>
        <end position="615"/>
    </location>
</feature>
<feature type="domain" description="SF3 helicase" evidence="9">
    <location>
        <begin position="983"/>
        <end position="1161"/>
    </location>
</feature>
<keyword evidence="1" id="KW-0808">Transferase</keyword>
<protein>
    <recommendedName>
        <fullName evidence="11">Genome polyprotein</fullName>
    </recommendedName>
</protein>
<dbReference type="InterPro" id="IPR007094">
    <property type="entry name" value="RNA-dir_pol_PSvirus"/>
</dbReference>
<keyword evidence="3" id="KW-0547">Nucleotide-binding</keyword>
<dbReference type="GO" id="GO:0005524">
    <property type="term" value="F:ATP binding"/>
    <property type="evidence" value="ECO:0007669"/>
    <property type="project" value="UniProtKB-KW"/>
</dbReference>
<evidence type="ECO:0000313" key="10">
    <source>
        <dbReference type="EMBL" id="QIJ25853.1"/>
    </source>
</evidence>
<feature type="region of interest" description="Disordered" evidence="7">
    <location>
        <begin position="304"/>
        <end position="397"/>
    </location>
</feature>
<dbReference type="EMBL" id="MN784063">
    <property type="protein sequence ID" value="QIJ25853.1"/>
    <property type="molecule type" value="Genomic_RNA"/>
</dbReference>
<sequence>MQLSTAAFRNEQQRSSTHIRNHSKELAMFKLKRKLFSEEYFKGQHRLDKKEYFKGQQCLDKKKVKEEIKGEKYVVFDYYHLPLLENEEIDHDALEREYQRVMSESTSCALSDRDATIFIVGLCNRSPFCPQGGLIGYDGIKFPTCEDEYCSIEHKFMYGMPQMRDPGFCEEVTRGVHKIKFLKSIHPQLPRVWAILHWLSMPGVVHPSQKDCSLKQYYLDIAATRKSSRAGVTPPTPMAAPPLLKDLGKRRVPGVSEDKPAEARKEMKPPKKIEVIEFNPSIPPPNILGPPGSVLEDISSRIFPIEEPMPPVPPNTPQPKEEVFFDSSAPPPGYKVEEKSPKKKRSRKKKKAKKQEVEEPEVYWDPQREVWTQEPPPKPKRAEKTPKIPPAESPKETLFSVPDFSTLGGRTAWVAMWDCRKTVPLYGGLSCSKQELISNFGDDIYHIIRQVEYDRDIALQRRLLQYKRTYQRAAQDVIEHPIAEKQSKSGISTMVVSLKDNSVEVSHKKIKTPEPVLKVNKKIILPTVPEKVKSSKVKQNSRRALNRREFPPLNNGVDLLKEAQHIKESLFVPSKERPIPPTLSEVVQTPPRVKSTLPVKKSTSPFPECKIPPRQVDSDKEGFIPGSFRRDRRSPFNEYNSLRREFYKFLQRKREKDKLYAVKRRESKAAKAGMSNRDLLKQCPDVEKNPGPVLSKHDVCKAGLAAVVSGLWQCQNSETPETNLYMDYVGTLTTVLATVYGTQYVATKAYDMYRKFEYQIQDKCYELGQKFKQGVFGEQKDESPWSRIIQNSATHSLGLAACCFSMIQAENYKQILLELPKIASLLSLDEEVLKMMWNKIGVMRAEKQMSGTQIASLTAIIATLSGFDFVKKFEQIGRVQRGVDPFVSQITQLLNDLGICEDPTMAQLREYQSKLEDMRKAFDFFTRMYEVCPSQILDPTVRQAWDRLREDVSNMLSLCERSGMSQVRSSSIVASLSRMRSDVNKLDTKYAHIWASNNIRPVTLGIAIGGRSQIGKTHLARHLFERVKQELYVRFQSDPTLYSFSDANRWTCWNENARDNYEQGYIGQRVGYTDDAFSLKDNTDHPAWLTRLTGETCLTTQADLADKGRPYEARFHLVSYNNYPTGSQTISNLDALFNRFPIHVWVSLKPGASPPKGEQYDASFDWLDFHLDEMNGSCASGQGSCGTTASVARDGDKLVAFPGHNPSASYVSKEQLVEKIVLELVRRERSYQSARSAYNLPVFDPTLGLKLPEDEFFGGLTAAKQVDISEMSLELALDPFSEELYTAFNGFLQESLTATRWKPIFLTKVFDYLEEHNISIANSPLIKITDGETEVLKINIPEECIEVNRGNSTCTIWRAAKCYFLNKWKLELTGERVDKREGSWHLYQVPSEIRKAGLSDPVTTCYDPRISWMLTLKDADGLFLNDYWTESPIKTLRYLLELLTYVADTEENRALIEMHSSSLEPVMRFNEEGMTSFLWGPALNAGRSFYPCPTFFRLPEESKSAAHWDQLVQSINSGRSTLAPLSLLLPGFLCNLLNLGISAMQFRRGREPVPFNLYTKSVDNPYLPFNWTHNNRLLAIMRDVISFPCRLFDRVFDTVGRVTEFLSDPIRKVLYVVSDWFGFSRSKWIDFAIYGVSDTLALGGLVFLAILGVAAIKHAFFETEAEKVAPPKMDKYYPPVGGKSRPKLLKHLKSKMEQKEKVEREFYNMYGDPKSSDVVFQFKDGVSLGSCSEEELFDMVDLLLSNMAEVEADYPDLKRLDGIHHSGSGTEDIVYILPGEGSLKNTSVIVFDKIWKSSLYPGIQLNLRSPISLLRELSRKVAKLTKALCVVESGIYLQKDGDFLELDLWFTKTNHGDAPDGVITRKMLSSVRDLFSTLKSGGETLYPAGNLVSGPGIALEDKSAGGLLSSVIQRAKSKSPDVMEQQMIQYQSIDDASVDLCRSVVSRHCVRVVKMSQFNSPPPKNWEVAAYGIGHGLMDGEAVWVCAHYGDIGDYFRIYMHGLNAGSSKLAKSYLVGRMVYRDEFTENAFLSFISYNEWEGICHTYGIPTPTEMFKPHFDPPTGLRNHLLTLNDVTNMAANEECLEWLPESGVSAHGTLTLVNTDINWTDKTTTKNFTYWRIRGASTSSSLSRAGDCGGPVFILQKKLSRKLIGIHTLASRGCSGCTVMSVELWDEIYPSTRKEMRMLEIDPRMEDRWVAAIQPGHCAEAPPEFPALGVITPPSPPAGFQRENKWIQSHFFGAFGAKRLPSVMSVSDPRIVTPLPTNRLGEPSLTMRAVSAFCQELPPLNDSVIPFLEQELTVYYLSQFYGCDMSSPNDPNECLREAITALPDSKFMVGIKVNSSSGYPWNSKADYMKKSDFVSVNPETGERTWKECAISTVHKRCLFILGRACMGLKTLSFTTAKLKDELTREKKVAAGDSRMFLVVPMERIVTSTALFRKFREAYLSRGDEFRHAVGMDVHSPDVYSLVRYLQKFPNVIVGDYKKFDSHQHQDLARLNHRVLNRVFQHCCKDKWNLARAVLLDMKIESEILINDTVLRLTRGNKSGDDMTTEENNRINDTQIIYVFFILFKEEHGHFPILDDFLNNVRVKFFGDDMIMTVSNEVVGWFNFVTIQKALKGIGMELTPADKSDSCEPTVSWEKATFLKRSFSMLGGLHVMPLEKDSIEGVFGYTTNAPEDIEIWEEIVKTQLLEAVLHGQEYYDYFRGRLIHEIETNPWLCDSHKSAYYKHLLVEYNHQVTKYKIHYEKK</sequence>
<feature type="domain" description="RdRp catalytic" evidence="8">
    <location>
        <begin position="2478"/>
        <end position="2610"/>
    </location>
</feature>
<organism evidence="10">
    <name type="scientific">Warroolaba Creek virus 1</name>
    <dbReference type="NCBI Taxonomy" id="2714906"/>
    <lineage>
        <taxon>Viruses</taxon>
        <taxon>Riboviria</taxon>
    </lineage>
</organism>
<feature type="compositionally biased region" description="Basic residues" evidence="7">
    <location>
        <begin position="341"/>
        <end position="353"/>
    </location>
</feature>
<dbReference type="PROSITE" id="PS51218">
    <property type="entry name" value="SF3_HELICASE_2"/>
    <property type="match status" value="1"/>
</dbReference>
<reference evidence="10" key="1">
    <citation type="submission" date="2019-12" db="EMBL/GenBank/DDBJ databases">
        <authorList>
            <person name="Ramirez A.L."/>
            <person name="Colmant A.M.G."/>
            <person name="Warrilow D."/>
            <person name="Huang B."/>
            <person name="Pyke A.T."/>
            <person name="McMahon J.L."/>
            <person name="Meyer D.B."/>
            <person name="Graham R.M.A."/>
            <person name="Jennison A.V."/>
            <person name="Ritchie S.A."/>
            <person name="van den Hurk A.F."/>
        </authorList>
    </citation>
    <scope>NUCLEOTIDE SEQUENCE</scope>
    <source>
        <strain evidence="10">WRCV1 205652</strain>
    </source>
</reference>
<dbReference type="CDD" id="cd23169">
    <property type="entry name" value="ps-ssRNAv-Picornavirales"/>
    <property type="match status" value="1"/>
</dbReference>
<evidence type="ECO:0000256" key="5">
    <source>
        <dbReference type="ARBA" id="ARBA00022840"/>
    </source>
</evidence>
<name>A0A6G7M5E8_9VIRU</name>
<evidence type="ECO:0000259" key="8">
    <source>
        <dbReference type="PROSITE" id="PS50507"/>
    </source>
</evidence>
<dbReference type="InterPro" id="IPR014759">
    <property type="entry name" value="Helicase_SF3_ssRNA_vir"/>
</dbReference>
<evidence type="ECO:0008006" key="11">
    <source>
        <dbReference type="Google" id="ProtNLM"/>
    </source>
</evidence>
<dbReference type="GO" id="GO:0003968">
    <property type="term" value="F:RNA-directed RNA polymerase activity"/>
    <property type="evidence" value="ECO:0007669"/>
    <property type="project" value="InterPro"/>
</dbReference>
<evidence type="ECO:0000256" key="4">
    <source>
        <dbReference type="ARBA" id="ARBA00022801"/>
    </source>
</evidence>
<feature type="compositionally biased region" description="Pro residues" evidence="7">
    <location>
        <begin position="307"/>
        <end position="317"/>
    </location>
</feature>
<dbReference type="InterPro" id="IPR043502">
    <property type="entry name" value="DNA/RNA_pol_sf"/>
</dbReference>
<keyword evidence="5" id="KW-0067">ATP-binding</keyword>
<dbReference type="Pfam" id="PF00910">
    <property type="entry name" value="RNA_helicase"/>
    <property type="match status" value="1"/>
</dbReference>
<dbReference type="PROSITE" id="PS50507">
    <property type="entry name" value="RDRP_SSRNA_POS"/>
    <property type="match status" value="1"/>
</dbReference>
<proteinExistence type="predicted"/>
<dbReference type="InterPro" id="IPR043128">
    <property type="entry name" value="Rev_trsase/Diguanyl_cyclase"/>
</dbReference>
<evidence type="ECO:0000256" key="6">
    <source>
        <dbReference type="ARBA" id="ARBA00022953"/>
    </source>
</evidence>
<evidence type="ECO:0000256" key="1">
    <source>
        <dbReference type="ARBA" id="ARBA00022679"/>
    </source>
</evidence>
<keyword evidence="6" id="KW-0693">Viral RNA replication</keyword>
<evidence type="ECO:0000256" key="2">
    <source>
        <dbReference type="ARBA" id="ARBA00022695"/>
    </source>
</evidence>
<dbReference type="Gene3D" id="3.30.70.270">
    <property type="match status" value="1"/>
</dbReference>
<dbReference type="InterPro" id="IPR000605">
    <property type="entry name" value="Helicase_SF3_ssDNA/RNA_vir"/>
</dbReference>
<dbReference type="InterPro" id="IPR001205">
    <property type="entry name" value="RNA-dir_pol_C"/>
</dbReference>
<accession>A0A6G7M5E8</accession>
<dbReference type="GO" id="GO:0003724">
    <property type="term" value="F:RNA helicase activity"/>
    <property type="evidence" value="ECO:0007669"/>
    <property type="project" value="InterPro"/>
</dbReference>
<keyword evidence="4" id="KW-0378">Hydrolase</keyword>
<dbReference type="GO" id="GO:0039694">
    <property type="term" value="P:viral RNA genome replication"/>
    <property type="evidence" value="ECO:0007669"/>
    <property type="project" value="InterPro"/>
</dbReference>
<dbReference type="InterPro" id="IPR009003">
    <property type="entry name" value="Peptidase_S1_PA"/>
</dbReference>
<evidence type="ECO:0000259" key="9">
    <source>
        <dbReference type="PROSITE" id="PS51218"/>
    </source>
</evidence>